<proteinExistence type="predicted"/>
<gene>
    <name evidence="2" type="ORF">B0T14DRAFT_518451</name>
</gene>
<dbReference type="Pfam" id="PF07942">
    <property type="entry name" value="CARME"/>
    <property type="match status" value="1"/>
</dbReference>
<name>A0AA39WPJ0_9PEZI</name>
<dbReference type="SUPFAM" id="SSF53335">
    <property type="entry name" value="S-adenosyl-L-methionine-dependent methyltransferases"/>
    <property type="match status" value="1"/>
</dbReference>
<comment type="caution">
    <text evidence="2">The sequence shown here is derived from an EMBL/GenBank/DDBJ whole genome shotgun (WGS) entry which is preliminary data.</text>
</comment>
<evidence type="ECO:0000313" key="2">
    <source>
        <dbReference type="EMBL" id="KAK0619035.1"/>
    </source>
</evidence>
<dbReference type="Gene3D" id="3.40.50.150">
    <property type="entry name" value="Vaccinia Virus protein VP39"/>
    <property type="match status" value="1"/>
</dbReference>
<reference evidence="2" key="1">
    <citation type="submission" date="2023-06" db="EMBL/GenBank/DDBJ databases">
        <title>Genome-scale phylogeny and comparative genomics of the fungal order Sordariales.</title>
        <authorList>
            <consortium name="Lawrence Berkeley National Laboratory"/>
            <person name="Hensen N."/>
            <person name="Bonometti L."/>
            <person name="Westerberg I."/>
            <person name="Brannstrom I.O."/>
            <person name="Guillou S."/>
            <person name="Cros-Aarteil S."/>
            <person name="Calhoun S."/>
            <person name="Haridas S."/>
            <person name="Kuo A."/>
            <person name="Mondo S."/>
            <person name="Pangilinan J."/>
            <person name="Riley R."/>
            <person name="Labutti K."/>
            <person name="Andreopoulos B."/>
            <person name="Lipzen A."/>
            <person name="Chen C."/>
            <person name="Yanf M."/>
            <person name="Daum C."/>
            <person name="Ng V."/>
            <person name="Clum A."/>
            <person name="Steindorff A."/>
            <person name="Ohm R."/>
            <person name="Martin F."/>
            <person name="Silar P."/>
            <person name="Natvig D."/>
            <person name="Lalanne C."/>
            <person name="Gautier V."/>
            <person name="Ament-Velasquez S.L."/>
            <person name="Kruys A."/>
            <person name="Hutchinson M.I."/>
            <person name="Powell A.J."/>
            <person name="Barry K."/>
            <person name="Miller A.N."/>
            <person name="Grigoriev I.V."/>
            <person name="Debuchy R."/>
            <person name="Gladieux P."/>
            <person name="Thoren M.H."/>
            <person name="Johannesson H."/>
        </authorList>
    </citation>
    <scope>NUCLEOTIDE SEQUENCE</scope>
    <source>
        <strain evidence="2">CBS 606.72</strain>
    </source>
</reference>
<dbReference type="InterPro" id="IPR012901">
    <property type="entry name" value="CARME"/>
</dbReference>
<accession>A0AA39WPJ0</accession>
<dbReference type="InterPro" id="IPR029063">
    <property type="entry name" value="SAM-dependent_MTases_sf"/>
</dbReference>
<feature type="signal peptide" evidence="1">
    <location>
        <begin position="1"/>
        <end position="20"/>
    </location>
</feature>
<dbReference type="PANTHER" id="PTHR12303">
    <property type="entry name" value="CARNOSINE N-METHYLTRANSFERASE"/>
    <property type="match status" value="1"/>
</dbReference>
<keyword evidence="3" id="KW-1185">Reference proteome</keyword>
<dbReference type="PANTHER" id="PTHR12303:SF13">
    <property type="match status" value="1"/>
</dbReference>
<organism evidence="2 3">
    <name type="scientific">Immersiella caudata</name>
    <dbReference type="NCBI Taxonomy" id="314043"/>
    <lineage>
        <taxon>Eukaryota</taxon>
        <taxon>Fungi</taxon>
        <taxon>Dikarya</taxon>
        <taxon>Ascomycota</taxon>
        <taxon>Pezizomycotina</taxon>
        <taxon>Sordariomycetes</taxon>
        <taxon>Sordariomycetidae</taxon>
        <taxon>Sordariales</taxon>
        <taxon>Lasiosphaeriaceae</taxon>
        <taxon>Immersiella</taxon>
    </lineage>
</organism>
<dbReference type="AlphaFoldDB" id="A0AA39WPJ0"/>
<dbReference type="EMBL" id="JAULSU010000004">
    <property type="protein sequence ID" value="KAK0619035.1"/>
    <property type="molecule type" value="Genomic_DNA"/>
</dbReference>
<keyword evidence="1" id="KW-0732">Signal</keyword>
<feature type="chain" id="PRO_5041259915" evidence="1">
    <location>
        <begin position="21"/>
        <end position="441"/>
    </location>
</feature>
<dbReference type="Proteomes" id="UP001175000">
    <property type="component" value="Unassembled WGS sequence"/>
</dbReference>
<sequence length="441" mass="50567">MWTTIWMFGFNPWLLSHVLALEEPAQHLEINPPHPQQVYRIQQTVFTLTENNMSQTPTARHVTEKKSLLQRLARTQGRWNEHHPRHRLLEALRGFSSYGENNLAELNRLKDLYRHASKQQKALLESTINYSSKFTSISDLVVKNQDLCDAIVRNALDFYHIDRAELERHTRGMTAAGRPADKVSVSQALKHLVRDWSAQGASERDAAYPCIVKALEGIAKRYYHHDQRLNVLLPGAGLGRLGHEISQLTPKFEVTNNEWSAYQNIIYRFLEANRQQNTIRPFIDTWSHHKTTPNMLRGVPFPDTPLNVDDVLLVEGDFTTTFSRETGYYDVVITHFFIDTARNLMSYLDTIHRVLKKGGYWINFGPLLYGSAPFVQLSLEEVLVVAEAMGFSFSVGDVPQGCGLESLEGKGVFGMEARYGFDERALTRNAYDAQFWVAQRW</sequence>
<evidence type="ECO:0000256" key="1">
    <source>
        <dbReference type="SAM" id="SignalP"/>
    </source>
</evidence>
<dbReference type="SMART" id="SM01296">
    <property type="entry name" value="N2227"/>
    <property type="match status" value="1"/>
</dbReference>
<evidence type="ECO:0000313" key="3">
    <source>
        <dbReference type="Proteomes" id="UP001175000"/>
    </source>
</evidence>
<dbReference type="GO" id="GO:0008757">
    <property type="term" value="F:S-adenosylmethionine-dependent methyltransferase activity"/>
    <property type="evidence" value="ECO:0007669"/>
    <property type="project" value="InterPro"/>
</dbReference>
<protein>
    <submittedName>
        <fullName evidence="2">N2227-like protein-domain-containing protein</fullName>
    </submittedName>
</protein>